<keyword evidence="2" id="KW-1185">Reference proteome</keyword>
<proteinExistence type="predicted"/>
<evidence type="ECO:0000313" key="2">
    <source>
        <dbReference type="Proteomes" id="UP001453229"/>
    </source>
</evidence>
<name>A0ABZ3CNN2_9GAMM</name>
<dbReference type="RefSeq" id="WP_110600847.1">
    <property type="nucleotide sequence ID" value="NZ_CP151919.1"/>
</dbReference>
<organism evidence="1 2">
    <name type="scientific">Salinicola lusitanus</name>
    <dbReference type="NCBI Taxonomy" id="1949085"/>
    <lineage>
        <taxon>Bacteria</taxon>
        <taxon>Pseudomonadati</taxon>
        <taxon>Pseudomonadota</taxon>
        <taxon>Gammaproteobacteria</taxon>
        <taxon>Oceanospirillales</taxon>
        <taxon>Halomonadaceae</taxon>
        <taxon>Salinicola</taxon>
    </lineage>
</organism>
<protein>
    <submittedName>
        <fullName evidence="1">DUF6482 family protein</fullName>
    </submittedName>
</protein>
<sequence length="124" mass="13468">MKFSKFVQLARDGQISELHIESVTSQSFHFRAVAEGYAVALRDEQGRQISDRSLGHAKQRLRNVRGLEKLPLYLVQQRSGSIMVGNTAYSTSHKTPLTLDASPLSVAIGVVGETVGTADAQATL</sequence>
<evidence type="ECO:0000313" key="1">
    <source>
        <dbReference type="EMBL" id="XAD52768.1"/>
    </source>
</evidence>
<reference evidence="1 2" key="1">
    <citation type="submission" date="2024-04" db="EMBL/GenBank/DDBJ databases">
        <title>Salinicola lusitanus LLJ914,a marine bacterium isolated from the Okinawa Trough.</title>
        <authorList>
            <person name="Li J."/>
        </authorList>
    </citation>
    <scope>NUCLEOTIDE SEQUENCE [LARGE SCALE GENOMIC DNA]</scope>
    <source>
        <strain evidence="1 2">LLJ914</strain>
    </source>
</reference>
<dbReference type="Proteomes" id="UP001453229">
    <property type="component" value="Chromosome"/>
</dbReference>
<accession>A0ABZ3CNN2</accession>
<dbReference type="Pfam" id="PF20090">
    <property type="entry name" value="DUF6482"/>
    <property type="match status" value="1"/>
</dbReference>
<gene>
    <name evidence="1" type="ORF">AAGT95_13065</name>
</gene>
<dbReference type="InterPro" id="IPR045508">
    <property type="entry name" value="DUF6482"/>
</dbReference>
<dbReference type="EMBL" id="CP151919">
    <property type="protein sequence ID" value="XAD52768.1"/>
    <property type="molecule type" value="Genomic_DNA"/>
</dbReference>